<accession>A0A173LYN7</accession>
<name>A0A173LYN7_9MICO</name>
<feature type="transmembrane region" description="Helical" evidence="5">
    <location>
        <begin position="1310"/>
        <end position="1331"/>
    </location>
</feature>
<dbReference type="Pfam" id="PF13620">
    <property type="entry name" value="CarboxypepD_reg"/>
    <property type="match status" value="4"/>
</dbReference>
<gene>
    <name evidence="6" type="ORF">AUMI_114270</name>
</gene>
<dbReference type="GeneID" id="80452619"/>
<dbReference type="Proteomes" id="UP000243847">
    <property type="component" value="Chromosome sequence1"/>
</dbReference>
<dbReference type="PANTHER" id="PTHR36108:SF13">
    <property type="entry name" value="COLOSSIN-B-RELATED"/>
    <property type="match status" value="1"/>
</dbReference>
<evidence type="ECO:0000256" key="1">
    <source>
        <dbReference type="ARBA" id="ARBA00007257"/>
    </source>
</evidence>
<dbReference type="PANTHER" id="PTHR36108">
    <property type="entry name" value="COLOSSIN-B-RELATED"/>
    <property type="match status" value="1"/>
</dbReference>
<dbReference type="RefSeq" id="WP_096383000.1">
    <property type="nucleotide sequence ID" value="NZ_AP017457.1"/>
</dbReference>
<dbReference type="SUPFAM" id="SSF49478">
    <property type="entry name" value="Cna protein B-type domain"/>
    <property type="match status" value="2"/>
</dbReference>
<proteinExistence type="inferred from homology"/>
<dbReference type="Gene3D" id="2.60.40.10">
    <property type="entry name" value="Immunoglobulins"/>
    <property type="match status" value="1"/>
</dbReference>
<sequence length="1336" mass="139386">MIDKIRELQGFDSFALRDQNKKQKLKSFFSTIVSLALVSATLVFSPSLASAANNASISGAFEGVPANTSVTVDYYLSNNFQQPVTGTVTSTSGTFTIPGLNAATYGSLTATAVVGNLNYKSATVSLNQGLADGETLSGIDLVLEPLYVVTGTLTNVPQNATSASVQFSSNESGYPQVSSATVNLGTGPNLGTATFSFNGGLPVGTYFLEASAFVPGEQQWQTVKIAGGLAEVTTSSNTPPVNIPLDPKGSVSGTISGIPSGINNVNISVYSQNALTTSAYSNVTIPSGQSSANFLIPVLAEGDYQYYVSGGNNEIRAEGQFSLSTNQNLSGLNIQVTSISNNLSITGRILDSTGQANEGVDINAYGNGQATSGSGGLFEINGLTSPTISGFNFSKNSVASYNSRSFSTSLTGSMWIYPQIDVASNQFQEVVFSSGTGILQGRVTEVVNGVLTGISGVKVTGSAYLQRGSIEAWVNTDAQGYYALSGLPLNAGSIRVKLTKPGYVSVSGSYSLRENNSPRTKPFSLERTAASSGAISGTVYDSFTNAPLRGANVYIYGPDFNANVTTDAAGKYKFKNVPNGEYSLGVSKWAQRVQYRYSNQRVTVSGASVTVPQVNLDRFSTGSGRVEGVVIDQTTGRTVGGANVSLYSPGGMGKSTKANARGEWAISGLADGSYSVNISPQSSSTYEWREFDQLVIDQGATVQRTDYLRSIVQGTSSLTGVIRNSLTYEPIVGAKVTVSRNQGGFEDKDAVTDSSGRYRISNLPSGAYMIRAEATGFEIAAQTNVSNFGAGMGYGGPASLGSVDLDEGEAGYFNGRMTPAPEGQATISGIVKTSTDQVVEGAYIYAISPTTGAYLGSAQSDENGFYELQQIPSGQVQINVSSPSMYGNGSQKFAETRSNTNVSSGQQLTLDVIVQAAGLITGTVLTTNDTVPECASVIAIERKSDGSLGNAVGWASVDPNTGAYKMDYLAAGNYFVSVKQECWQDAPKFVFGDKFWSSTSTNGSDSPSSYVTVAAGATRNSTDVVVSEGSILKGQVKIQTATGVTGLPTGKNLQINVYRQSGGTYKLLPQFYGWVSAREAGKYELSGLAPGNYKLEFVDTWQGNRGLQTAFSGGASTLTTASVITLSAGQKSLNNDVIMSVRQPIADPEAVSTSSLTTAMQDQVSAPDLVSANQVITVDVGQDMAGEWVSVWAHSTPTSLGDWVQVGVDGTVRATVSEALPVGQHRIVVQDIDNKVVGWTGTTVAASVQGSPSTGGLARKSVSSVSNIGTAAPGLESPVLVSPKRPTNTKSSVGQEAESSELLQSDQPNLWIFGGLAALLAAGLAGGVWLIRSRKS</sequence>
<keyword evidence="3" id="KW-0732">Signal</keyword>
<evidence type="ECO:0000313" key="7">
    <source>
        <dbReference type="Proteomes" id="UP000243847"/>
    </source>
</evidence>
<evidence type="ECO:0000256" key="4">
    <source>
        <dbReference type="SAM" id="MobiDB-lite"/>
    </source>
</evidence>
<dbReference type="InterPro" id="IPR013783">
    <property type="entry name" value="Ig-like_fold"/>
</dbReference>
<evidence type="ECO:0000256" key="3">
    <source>
        <dbReference type="ARBA" id="ARBA00022729"/>
    </source>
</evidence>
<organism evidence="6 7">
    <name type="scientific">Aurantimicrobium minutum</name>
    <dbReference type="NCBI Taxonomy" id="708131"/>
    <lineage>
        <taxon>Bacteria</taxon>
        <taxon>Bacillati</taxon>
        <taxon>Actinomycetota</taxon>
        <taxon>Actinomycetes</taxon>
        <taxon>Micrococcales</taxon>
        <taxon>Microbacteriaceae</taxon>
        <taxon>Aurantimicrobium</taxon>
    </lineage>
</organism>
<keyword evidence="5" id="KW-0472">Membrane</keyword>
<evidence type="ECO:0000313" key="6">
    <source>
        <dbReference type="EMBL" id="BAU99969.1"/>
    </source>
</evidence>
<dbReference type="InterPro" id="IPR008969">
    <property type="entry name" value="CarboxyPept-like_regulatory"/>
</dbReference>
<dbReference type="GO" id="GO:0005975">
    <property type="term" value="P:carbohydrate metabolic process"/>
    <property type="evidence" value="ECO:0007669"/>
    <property type="project" value="UniProtKB-ARBA"/>
</dbReference>
<feature type="compositionally biased region" description="Polar residues" evidence="4">
    <location>
        <begin position="1285"/>
        <end position="1294"/>
    </location>
</feature>
<protein>
    <submittedName>
        <fullName evidence="6">TonB-dependent receptor</fullName>
    </submittedName>
</protein>
<comment type="similarity">
    <text evidence="1">Belongs to the serine-aspartate repeat-containing protein (SDr) family.</text>
</comment>
<dbReference type="SUPFAM" id="SSF49464">
    <property type="entry name" value="Carboxypeptidase regulatory domain-like"/>
    <property type="match status" value="2"/>
</dbReference>
<keyword evidence="2" id="KW-0964">Secreted</keyword>
<keyword evidence="5" id="KW-1133">Transmembrane helix</keyword>
<evidence type="ECO:0000256" key="2">
    <source>
        <dbReference type="ARBA" id="ARBA00022525"/>
    </source>
</evidence>
<keyword evidence="5" id="KW-0812">Transmembrane</keyword>
<reference evidence="6 7" key="1">
    <citation type="journal article" date="2016" name="Genome Announc.">
        <title>Complete Genome Sequence of Aurantimicrobium minutum Type Strain KNCT, a Planktonic Ultramicrobacterium Isolated from River Water.</title>
        <authorList>
            <person name="Nakai R."/>
            <person name="Fujisawa T."/>
            <person name="Nakamura Y."/>
            <person name="Nishide H."/>
            <person name="Uchiyama I."/>
            <person name="Baba T."/>
            <person name="Toyoda A."/>
            <person name="Fujiyama A."/>
            <person name="Naganuma T."/>
            <person name="Niki H."/>
        </authorList>
    </citation>
    <scope>NUCLEOTIDE SEQUENCE [LARGE SCALE GENOMIC DNA]</scope>
    <source>
        <strain evidence="6 7">KNC</strain>
    </source>
</reference>
<feature type="region of interest" description="Disordered" evidence="4">
    <location>
        <begin position="1276"/>
        <end position="1301"/>
    </location>
</feature>
<evidence type="ECO:0000256" key="5">
    <source>
        <dbReference type="SAM" id="Phobius"/>
    </source>
</evidence>
<dbReference type="EMBL" id="AP017457">
    <property type="protein sequence ID" value="BAU99969.1"/>
    <property type="molecule type" value="Genomic_DNA"/>
</dbReference>
<dbReference type="Gene3D" id="2.60.40.1120">
    <property type="entry name" value="Carboxypeptidase-like, regulatory domain"/>
    <property type="match status" value="3"/>
</dbReference>
<dbReference type="KEGG" id="amin:AUMI_114270"/>
<keyword evidence="6" id="KW-0675">Receptor</keyword>
<dbReference type="OrthoDB" id="3771655at2"/>